<dbReference type="InterPro" id="IPR006070">
    <property type="entry name" value="Sua5-like_dom"/>
</dbReference>
<protein>
    <recommendedName>
        <fullName evidence="1">Threonylcarbamoyl-AMP synthase</fullName>
    </recommendedName>
</protein>
<evidence type="ECO:0000313" key="5">
    <source>
        <dbReference type="Proteomes" id="UP001632038"/>
    </source>
</evidence>
<dbReference type="EMBL" id="JAVIJP010000017">
    <property type="protein sequence ID" value="KAL3639742.1"/>
    <property type="molecule type" value="Genomic_DNA"/>
</dbReference>
<dbReference type="PANTHER" id="PTHR47382:SF3">
    <property type="entry name" value="ADENINE NUCLEOTIDE ALPHA HYDROLASES-LIKE SUPERFAMILY PROTEIN"/>
    <property type="match status" value="1"/>
</dbReference>
<accession>A0ABD3DDG6</accession>
<reference evidence="5" key="1">
    <citation type="journal article" date="2024" name="IScience">
        <title>Strigolactones Initiate the Formation of Haustorium-like Structures in Castilleja.</title>
        <authorList>
            <person name="Buerger M."/>
            <person name="Peterson D."/>
            <person name="Chory J."/>
        </authorList>
    </citation>
    <scope>NUCLEOTIDE SEQUENCE [LARGE SCALE GENOMIC DNA]</scope>
</reference>
<gene>
    <name evidence="4" type="ORF">CASFOL_014710</name>
</gene>
<sequence length="420" mass="46462">MRMLRQVMRMLRQVKADTILIESELEAKAILDLIPILNIRNLVLGATKSTIRRMRYRKGNGVVDQIVQSAPEFCEVKIICEGKEMSELMMMDKTPSPSPSQRSTADFTPRFGQGEEKERTGFDSATLAGDRQVKGKLKPIKGDVALCPLMAAAPPIFSSSPTTVTGPRLQYLNTLSSRRDIGRVWTRRVAVKDAKSGLVQPATEDYAAEAVEAVRAGKVIDVPTDTLYGFSCDACSMEAVKQIYEIKGRKYTKPLAICVSDVEDIQRFADTQHLPLGLFDSLLPGPVTVVLRRMTLRIKRVPTVVSNYQKEEAEDGPHHAAVCARNCLKSCCLTGAKLPLYAFKNENKVVSVNKEPRVEFLSSLLLREGGPYARGLFRYDVTSCETKRHSSSLLKTGALLKINLSNKCGGDVGSRRYGSR</sequence>
<dbReference type="SUPFAM" id="SSF55821">
    <property type="entry name" value="YrdC/RibB"/>
    <property type="match status" value="1"/>
</dbReference>
<dbReference type="PANTHER" id="PTHR47382">
    <property type="entry name" value="U-BOX DOMAIN-CONTAINING PROTEIN 52-LIKE"/>
    <property type="match status" value="1"/>
</dbReference>
<evidence type="ECO:0000256" key="2">
    <source>
        <dbReference type="SAM" id="MobiDB-lite"/>
    </source>
</evidence>
<evidence type="ECO:0000259" key="3">
    <source>
        <dbReference type="PROSITE" id="PS51163"/>
    </source>
</evidence>
<feature type="region of interest" description="Disordered" evidence="2">
    <location>
        <begin position="92"/>
        <end position="120"/>
    </location>
</feature>
<dbReference type="AlphaFoldDB" id="A0ABD3DDG6"/>
<evidence type="ECO:0000313" key="4">
    <source>
        <dbReference type="EMBL" id="KAL3639742.1"/>
    </source>
</evidence>
<dbReference type="Proteomes" id="UP001632038">
    <property type="component" value="Unassembled WGS sequence"/>
</dbReference>
<organism evidence="4 5">
    <name type="scientific">Castilleja foliolosa</name>
    <dbReference type="NCBI Taxonomy" id="1961234"/>
    <lineage>
        <taxon>Eukaryota</taxon>
        <taxon>Viridiplantae</taxon>
        <taxon>Streptophyta</taxon>
        <taxon>Embryophyta</taxon>
        <taxon>Tracheophyta</taxon>
        <taxon>Spermatophyta</taxon>
        <taxon>Magnoliopsida</taxon>
        <taxon>eudicotyledons</taxon>
        <taxon>Gunneridae</taxon>
        <taxon>Pentapetalae</taxon>
        <taxon>asterids</taxon>
        <taxon>lamiids</taxon>
        <taxon>Lamiales</taxon>
        <taxon>Orobanchaceae</taxon>
        <taxon>Pedicularideae</taxon>
        <taxon>Castillejinae</taxon>
        <taxon>Castilleja</taxon>
    </lineage>
</organism>
<keyword evidence="5" id="KW-1185">Reference proteome</keyword>
<evidence type="ECO:0000256" key="1">
    <source>
        <dbReference type="ARBA" id="ARBA00015492"/>
    </source>
</evidence>
<name>A0ABD3DDG6_9LAMI</name>
<dbReference type="InterPro" id="IPR017945">
    <property type="entry name" value="DHBP_synth_RibB-like_a/b_dom"/>
</dbReference>
<comment type="caution">
    <text evidence="4">The sequence shown here is derived from an EMBL/GenBank/DDBJ whole genome shotgun (WGS) entry which is preliminary data.</text>
</comment>
<feature type="domain" description="YrdC-like" evidence="3">
    <location>
        <begin position="204"/>
        <end position="382"/>
    </location>
</feature>
<dbReference type="Gene3D" id="3.90.870.10">
    <property type="entry name" value="DHBP synthase"/>
    <property type="match status" value="1"/>
</dbReference>
<dbReference type="Pfam" id="PF01300">
    <property type="entry name" value="Sua5_yciO_yrdC"/>
    <property type="match status" value="1"/>
</dbReference>
<dbReference type="PROSITE" id="PS51163">
    <property type="entry name" value="YRDC"/>
    <property type="match status" value="1"/>
</dbReference>
<proteinExistence type="predicted"/>